<dbReference type="PANTHER" id="PTHR32133:SF327">
    <property type="entry name" value="F-BOX DOMAIN-CONTAINING PROTEIN"/>
    <property type="match status" value="1"/>
</dbReference>
<name>A0A835L107_9POAL</name>
<organism evidence="2 3">
    <name type="scientific">Digitaria exilis</name>
    <dbReference type="NCBI Taxonomy" id="1010633"/>
    <lineage>
        <taxon>Eukaryota</taxon>
        <taxon>Viridiplantae</taxon>
        <taxon>Streptophyta</taxon>
        <taxon>Embryophyta</taxon>
        <taxon>Tracheophyta</taxon>
        <taxon>Spermatophyta</taxon>
        <taxon>Magnoliopsida</taxon>
        <taxon>Liliopsida</taxon>
        <taxon>Poales</taxon>
        <taxon>Poaceae</taxon>
        <taxon>PACMAD clade</taxon>
        <taxon>Panicoideae</taxon>
        <taxon>Panicodae</taxon>
        <taxon>Paniceae</taxon>
        <taxon>Anthephorinae</taxon>
        <taxon>Digitaria</taxon>
    </lineage>
</organism>
<dbReference type="InterPro" id="IPR036047">
    <property type="entry name" value="F-box-like_dom_sf"/>
</dbReference>
<protein>
    <recommendedName>
        <fullName evidence="4">F-box domain-containing protein</fullName>
    </recommendedName>
</protein>
<sequence>MSSEHLGRPTGIITATELDGIMTYERIDGELTDYAHRAAAAASGVTCPSSLQQATGVKGEYSEESTRRQNSIEPNTPSTIAAMAALTEDLVEEILLRVPPDEPAHLIRAAVVCKPWLRILTAGGIFRRRYRRLHRRHRRRWLPATTPAGPLTVATAAPPRVGPITDDRHQVSYPPSHYGQDFNSFAGAVLCARHGCGGCDHLDCHGGPFLVVYVGIMVHVAHTWATVYLSETDAIYFGIMCPRLRILKYDLGGHGRLSMVVDVPKLLGKGSSSIIATASIHGHGKLMGLEEDGCGTMLRSSRH</sequence>
<evidence type="ECO:0000256" key="1">
    <source>
        <dbReference type="SAM" id="MobiDB-lite"/>
    </source>
</evidence>
<dbReference type="PANTHER" id="PTHR32133">
    <property type="entry name" value="OS07G0120400 PROTEIN"/>
    <property type="match status" value="1"/>
</dbReference>
<dbReference type="SUPFAM" id="SSF81383">
    <property type="entry name" value="F-box domain"/>
    <property type="match status" value="1"/>
</dbReference>
<comment type="caution">
    <text evidence="2">The sequence shown here is derived from an EMBL/GenBank/DDBJ whole genome shotgun (WGS) entry which is preliminary data.</text>
</comment>
<proteinExistence type="predicted"/>
<reference evidence="2" key="1">
    <citation type="submission" date="2020-07" db="EMBL/GenBank/DDBJ databases">
        <title>Genome sequence and genetic diversity analysis of an under-domesticated orphan crop, white fonio (Digitaria exilis).</title>
        <authorList>
            <person name="Bennetzen J.L."/>
            <person name="Chen S."/>
            <person name="Ma X."/>
            <person name="Wang X."/>
            <person name="Yssel A.E.J."/>
            <person name="Chaluvadi S.R."/>
            <person name="Johnson M."/>
            <person name="Gangashetty P."/>
            <person name="Hamidou F."/>
            <person name="Sanogo M.D."/>
            <person name="Zwaenepoel A."/>
            <person name="Wallace J."/>
            <person name="Van De Peer Y."/>
            <person name="Van Deynze A."/>
        </authorList>
    </citation>
    <scope>NUCLEOTIDE SEQUENCE</scope>
    <source>
        <tissue evidence="2">Leaves</tissue>
    </source>
</reference>
<gene>
    <name evidence="2" type="ORF">HU200_000471</name>
</gene>
<accession>A0A835L107</accession>
<dbReference type="Proteomes" id="UP000636709">
    <property type="component" value="Unassembled WGS sequence"/>
</dbReference>
<evidence type="ECO:0008006" key="4">
    <source>
        <dbReference type="Google" id="ProtNLM"/>
    </source>
</evidence>
<keyword evidence="3" id="KW-1185">Reference proteome</keyword>
<evidence type="ECO:0000313" key="2">
    <source>
        <dbReference type="EMBL" id="KAF8783618.1"/>
    </source>
</evidence>
<dbReference type="EMBL" id="JACEFO010000070">
    <property type="protein sequence ID" value="KAF8783618.1"/>
    <property type="molecule type" value="Genomic_DNA"/>
</dbReference>
<feature type="region of interest" description="Disordered" evidence="1">
    <location>
        <begin position="55"/>
        <end position="74"/>
    </location>
</feature>
<dbReference type="AlphaFoldDB" id="A0A835L107"/>
<evidence type="ECO:0000313" key="3">
    <source>
        <dbReference type="Proteomes" id="UP000636709"/>
    </source>
</evidence>